<dbReference type="Proteomes" id="UP001431209">
    <property type="component" value="Unassembled WGS sequence"/>
</dbReference>
<proteinExistence type="predicted"/>
<reference evidence="1 2" key="1">
    <citation type="submission" date="2024-03" db="EMBL/GenBank/DDBJ databases">
        <title>The Acrasis kona genome and developmental transcriptomes reveal deep origins of eukaryotic multicellular pathways.</title>
        <authorList>
            <person name="Sheikh S."/>
            <person name="Fu C.-J."/>
            <person name="Brown M.W."/>
            <person name="Baldauf S.L."/>
        </authorList>
    </citation>
    <scope>NUCLEOTIDE SEQUENCE [LARGE SCALE GENOMIC DNA]</scope>
    <source>
        <strain evidence="1 2">ATCC MYA-3509</strain>
    </source>
</reference>
<sequence length="640" mass="72687">MSQLKSSSPFQGDDLFSFLCCLDEGNCDVFLSSITTEQAISLIKKSSETYQSTVLERHAVFSLSRGFSDPTSTVHSIEPAHRNLSRPYQLFFDKHLSRHFENVHLLNQLIVTIPQTKKRSRTVYNYMYITHIICHSPKDVTTRLLRSAIEQLSDQKMTDFLHQVILRFPFVRDLFFSILKSEQYIHHTSTITSQLSKLNAPLAVYKLNKNTSQDSNETIVDMHAHLSNEQIQELMSKNISDNNPLMIHFPLSNSSAAVTATFMQRIMVNSDGISLLDHKYLIRRFLAKISVIQSSPRIRDISLHSHLMMGSQNLMKIARGHAMEILTSDPVLVDADQLYFVTKRHLSDDMLECVLQCWLFSFTEKCQITESRLDSEEKCKNVFSDVMLRLVQCSGRPDQPCCTLQEVDLFLTECCRHVHDASSENSILIVKLMRHFLLSLSCVDDPDRVVTVGCPISIKLLEKLDSCEIFKSSFSVGDGLSVPKIAFLFGERLALCVSNKDWVHAYYCVTLLHITIDVVFCSSPPSESDLIAREQLLVYVVSQYIQIMSKLDASVDREDLIESAVLSCMVSMVSLCVKCLMMDVHVRKKAGKLETLFSKIKEGVERVSDDPHPSHLLYSHDHLCVASLISETTPKLSRLN</sequence>
<keyword evidence="2" id="KW-1185">Reference proteome</keyword>
<accession>A0AAW2ZMJ5</accession>
<evidence type="ECO:0000313" key="1">
    <source>
        <dbReference type="EMBL" id="KAL0491051.1"/>
    </source>
</evidence>
<gene>
    <name evidence="1" type="ORF">AKO1_002296</name>
</gene>
<dbReference type="AlphaFoldDB" id="A0AAW2ZMJ5"/>
<comment type="caution">
    <text evidence="1">The sequence shown here is derived from an EMBL/GenBank/DDBJ whole genome shotgun (WGS) entry which is preliminary data.</text>
</comment>
<organism evidence="1 2">
    <name type="scientific">Acrasis kona</name>
    <dbReference type="NCBI Taxonomy" id="1008807"/>
    <lineage>
        <taxon>Eukaryota</taxon>
        <taxon>Discoba</taxon>
        <taxon>Heterolobosea</taxon>
        <taxon>Tetramitia</taxon>
        <taxon>Eutetramitia</taxon>
        <taxon>Acrasidae</taxon>
        <taxon>Acrasis</taxon>
    </lineage>
</organism>
<dbReference type="EMBL" id="JAOPGA020001750">
    <property type="protein sequence ID" value="KAL0491051.1"/>
    <property type="molecule type" value="Genomic_DNA"/>
</dbReference>
<evidence type="ECO:0000313" key="2">
    <source>
        <dbReference type="Proteomes" id="UP001431209"/>
    </source>
</evidence>
<protein>
    <submittedName>
        <fullName evidence="1">Uncharacterized protein</fullName>
    </submittedName>
</protein>
<name>A0AAW2ZMJ5_9EUKA</name>